<gene>
    <name evidence="1" type="ORF">Tci_929858</name>
</gene>
<accession>A0A699XDW2</accession>
<reference evidence="1" key="1">
    <citation type="journal article" date="2019" name="Sci. Rep.">
        <title>Draft genome of Tanacetum cinerariifolium, the natural source of mosquito coil.</title>
        <authorList>
            <person name="Yamashiro T."/>
            <person name="Shiraishi A."/>
            <person name="Satake H."/>
            <person name="Nakayama K."/>
        </authorList>
    </citation>
    <scope>NUCLEOTIDE SEQUENCE</scope>
</reference>
<organism evidence="1">
    <name type="scientific">Tanacetum cinerariifolium</name>
    <name type="common">Dalmatian daisy</name>
    <name type="synonym">Chrysanthemum cinerariifolium</name>
    <dbReference type="NCBI Taxonomy" id="118510"/>
    <lineage>
        <taxon>Eukaryota</taxon>
        <taxon>Viridiplantae</taxon>
        <taxon>Streptophyta</taxon>
        <taxon>Embryophyta</taxon>
        <taxon>Tracheophyta</taxon>
        <taxon>Spermatophyta</taxon>
        <taxon>Magnoliopsida</taxon>
        <taxon>eudicotyledons</taxon>
        <taxon>Gunneridae</taxon>
        <taxon>Pentapetalae</taxon>
        <taxon>asterids</taxon>
        <taxon>campanulids</taxon>
        <taxon>Asterales</taxon>
        <taxon>Asteraceae</taxon>
        <taxon>Asteroideae</taxon>
        <taxon>Anthemideae</taxon>
        <taxon>Anthemidinae</taxon>
        <taxon>Tanacetum</taxon>
    </lineage>
</organism>
<comment type="caution">
    <text evidence="1">The sequence shown here is derived from an EMBL/GenBank/DDBJ whole genome shotgun (WGS) entry which is preliminary data.</text>
</comment>
<feature type="non-terminal residue" evidence="1">
    <location>
        <position position="87"/>
    </location>
</feature>
<proteinExistence type="predicted"/>
<sequence>VVESQIRAVVIADNYWVRANYPDAVAGAGRGAGRNGGRERAIALSAKRGRANADGRGKRAAGVRELRRNGVAAREGIARHREADGAR</sequence>
<protein>
    <submittedName>
        <fullName evidence="1">Uncharacterized protein</fullName>
    </submittedName>
</protein>
<name>A0A699XDW2_TANCI</name>
<evidence type="ECO:0000313" key="1">
    <source>
        <dbReference type="EMBL" id="GFD57889.1"/>
    </source>
</evidence>
<feature type="non-terminal residue" evidence="1">
    <location>
        <position position="1"/>
    </location>
</feature>
<dbReference type="AlphaFoldDB" id="A0A699XDW2"/>
<dbReference type="EMBL" id="BKCJ011846222">
    <property type="protein sequence ID" value="GFD57889.1"/>
    <property type="molecule type" value="Genomic_DNA"/>
</dbReference>